<gene>
    <name evidence="2" type="ORF">T265_04568</name>
</gene>
<dbReference type="GeneID" id="20318750"/>
<proteinExistence type="predicted"/>
<reference evidence="2 3" key="1">
    <citation type="submission" date="2013-11" db="EMBL/GenBank/DDBJ databases">
        <title>Opisthorchis viverrini - life in the bile duct.</title>
        <authorList>
            <person name="Young N.D."/>
            <person name="Nagarajan N."/>
            <person name="Lin S.J."/>
            <person name="Korhonen P.K."/>
            <person name="Jex A.R."/>
            <person name="Hall R.S."/>
            <person name="Safavi-Hemami H."/>
            <person name="Kaewkong W."/>
            <person name="Bertrand D."/>
            <person name="Gao S."/>
            <person name="Seet Q."/>
            <person name="Wongkham S."/>
            <person name="Teh B.T."/>
            <person name="Wongkham C."/>
            <person name="Intapan P.M."/>
            <person name="Maleewong W."/>
            <person name="Yang X."/>
            <person name="Hu M."/>
            <person name="Wang Z."/>
            <person name="Hofmann A."/>
            <person name="Sternberg P.W."/>
            <person name="Tan P."/>
            <person name="Wang J."/>
            <person name="Gasser R.B."/>
        </authorList>
    </citation>
    <scope>NUCLEOTIDE SEQUENCE [LARGE SCALE GENOMIC DNA]</scope>
</reference>
<sequence length="181" mass="19908">MAVYLIVLRRDSGHTLLICSSSVFVLPEREKPGNFCCTVSPPVDGTVPLDKSAAPLLVVPNPDEVSLGILRLEATEPPHSTAERPEVHSRKKLGSVGDTTHNSPSYQYEAAALYFSWNWELVVGETAYEKPGTVWLLICSLSLVVGSQRFITIVSAGVPVEYNHGHRDIELDIDIQFVSDY</sequence>
<evidence type="ECO:0000256" key="1">
    <source>
        <dbReference type="SAM" id="MobiDB-lite"/>
    </source>
</evidence>
<evidence type="ECO:0000313" key="2">
    <source>
        <dbReference type="EMBL" id="KER28614.1"/>
    </source>
</evidence>
<dbReference type="RefSeq" id="XP_009167607.1">
    <property type="nucleotide sequence ID" value="XM_009169343.1"/>
</dbReference>
<organism evidence="2 3">
    <name type="scientific">Opisthorchis viverrini</name>
    <name type="common">Southeast Asian liver fluke</name>
    <dbReference type="NCBI Taxonomy" id="6198"/>
    <lineage>
        <taxon>Eukaryota</taxon>
        <taxon>Metazoa</taxon>
        <taxon>Spiralia</taxon>
        <taxon>Lophotrochozoa</taxon>
        <taxon>Platyhelminthes</taxon>
        <taxon>Trematoda</taxon>
        <taxon>Digenea</taxon>
        <taxon>Opisthorchiida</taxon>
        <taxon>Opisthorchiata</taxon>
        <taxon>Opisthorchiidae</taxon>
        <taxon>Opisthorchis</taxon>
    </lineage>
</organism>
<dbReference type="EMBL" id="KL596695">
    <property type="protein sequence ID" value="KER28614.1"/>
    <property type="molecule type" value="Genomic_DNA"/>
</dbReference>
<dbReference type="KEGG" id="ovi:T265_04568"/>
<dbReference type="OrthoDB" id="10258692at2759"/>
<name>A0A075AGC9_OPIVI</name>
<keyword evidence="3" id="KW-1185">Reference proteome</keyword>
<evidence type="ECO:0000313" key="3">
    <source>
        <dbReference type="Proteomes" id="UP000054324"/>
    </source>
</evidence>
<accession>A0A075AGC9</accession>
<dbReference type="AlphaFoldDB" id="A0A075AGC9"/>
<dbReference type="CTD" id="20318750"/>
<feature type="compositionally biased region" description="Basic and acidic residues" evidence="1">
    <location>
        <begin position="77"/>
        <end position="88"/>
    </location>
</feature>
<feature type="region of interest" description="Disordered" evidence="1">
    <location>
        <begin position="77"/>
        <end position="98"/>
    </location>
</feature>
<dbReference type="Proteomes" id="UP000054324">
    <property type="component" value="Unassembled WGS sequence"/>
</dbReference>
<protein>
    <submittedName>
        <fullName evidence="2">Uncharacterized protein</fullName>
    </submittedName>
</protein>